<keyword evidence="3" id="KW-0677">Repeat</keyword>
<feature type="domain" description="C2H2-type" evidence="9">
    <location>
        <begin position="71"/>
        <end position="94"/>
    </location>
</feature>
<dbReference type="GO" id="GO:0008270">
    <property type="term" value="F:zinc ion binding"/>
    <property type="evidence" value="ECO:0007669"/>
    <property type="project" value="UniProtKB-KW"/>
</dbReference>
<evidence type="ECO:0000256" key="7">
    <source>
        <dbReference type="PROSITE-ProRule" id="PRU00042"/>
    </source>
</evidence>
<dbReference type="GO" id="GO:0005634">
    <property type="term" value="C:nucleus"/>
    <property type="evidence" value="ECO:0007669"/>
    <property type="project" value="UniProtKB-SubCell"/>
</dbReference>
<dbReference type="CDD" id="cd12148">
    <property type="entry name" value="fungal_TF_MHR"/>
    <property type="match status" value="1"/>
</dbReference>
<sequence>MDPSGISGISPDESPASAADSEKFLPVAKGAKEAGSQASIFVCSHAACNRSFNRRENLSRHMKAHDTTKAHACSICGKTFTRSDLLKRHVAGHARWSKKAGERSPAPTSLPAYAPIKRRKVTFDPTVEIDDQDEKIPQVGTHRQPGSAEASPGQDVTQNLDRHAQYQNGQPGLSNGFEGAGTPSDQGTFHSPGMPGQDPNMQYSNPYTEHHQFTPQNGHLQLNHQNSDLSVAHTDFSSLMPLDFTSYLLPHDSAEVLDGSHEWFSTDFYSAMRETGFDWDNTGQRLDQTYMSSWQNDESPAVSQHDVESHYTGTPSQAYEEPPRKEPVPEPKPNTLVEDHGPISRISSPPNEVSEEDKWPFQWNPNSRPILNAKAIDISLDHPLFQNHNPKFDINETTFLKLRAFLNPPAGREFHQSQQGKVTLPSLPIVNLFIGLFFERFSPQAPVLHHATINTNGDLPPPLLVAMIIIGAIYSHQRHTRRFAIVLLDILRWHLQIALECDNSLMREPLIIYTEALVCHAALWCGNKRAFVMAEIVRGMVVTHIRRADLGSKERSTAKDTDGLSGKDALQVQWRKWITEEMQRRLYWVVYTMDAQFPSLLNLPATISIGEIIDLGCPCDEEFWSASSARNWKNLLGPALVPPSRAFSAAAGPFILSTSLSASLNYSISKSTKREREQRLHDRLPILDLNPWSAFLVMLTIQNEVFKYSQESLLARKFMEEEDLMVDNSITNEGDVDDGILVLKKQQTAHRNQLSRALSSWSKAYLSPSSRAISHPTSKHFHSASIVLYHLATILLDICLTDLQNAIGKDGSAGIPQAMANLTKWATENPPKAEEVAHNAVKIIVFLNSKRERYEEDAYLTDTVPYNLITIFLCHVVLWAYANVATPASKLHLLETVAANQVLHSSPFFATLANGLSEEQSSAVDRVQHTNGATKTPGSDFPRLLFKSAAEMLAQFATWGAALNLALLLHNRAEMQ</sequence>
<keyword evidence="5" id="KW-0862">Zinc</keyword>
<dbReference type="GO" id="GO:0006351">
    <property type="term" value="P:DNA-templated transcription"/>
    <property type="evidence" value="ECO:0007669"/>
    <property type="project" value="InterPro"/>
</dbReference>
<accession>A0A3D8R5F2</accession>
<dbReference type="SMART" id="SM00355">
    <property type="entry name" value="ZnF_C2H2"/>
    <property type="match status" value="2"/>
</dbReference>
<dbReference type="GO" id="GO:0000785">
    <property type="term" value="C:chromatin"/>
    <property type="evidence" value="ECO:0007669"/>
    <property type="project" value="TreeGrafter"/>
</dbReference>
<proteinExistence type="predicted"/>
<dbReference type="GO" id="GO:0000981">
    <property type="term" value="F:DNA-binding transcription factor activity, RNA polymerase II-specific"/>
    <property type="evidence" value="ECO:0007669"/>
    <property type="project" value="InterPro"/>
</dbReference>
<comment type="caution">
    <text evidence="10">The sequence shown here is derived from an EMBL/GenBank/DDBJ whole genome shotgun (WGS) entry which is preliminary data.</text>
</comment>
<feature type="region of interest" description="Disordered" evidence="8">
    <location>
        <begin position="94"/>
        <end position="222"/>
    </location>
</feature>
<evidence type="ECO:0000313" key="10">
    <source>
        <dbReference type="EMBL" id="RDW69282.1"/>
    </source>
</evidence>
<feature type="compositionally biased region" description="Polar residues" evidence="8">
    <location>
        <begin position="199"/>
        <end position="222"/>
    </location>
</feature>
<evidence type="ECO:0000256" key="6">
    <source>
        <dbReference type="ARBA" id="ARBA00023242"/>
    </source>
</evidence>
<evidence type="ECO:0000256" key="2">
    <source>
        <dbReference type="ARBA" id="ARBA00022723"/>
    </source>
</evidence>
<dbReference type="PANTHER" id="PTHR40626:SF11">
    <property type="entry name" value="ZINC FINGER PROTEIN YPR022C"/>
    <property type="match status" value="1"/>
</dbReference>
<feature type="region of interest" description="Disordered" evidence="8">
    <location>
        <begin position="1"/>
        <end position="20"/>
    </location>
</feature>
<feature type="compositionally biased region" description="Low complexity" evidence="8">
    <location>
        <begin position="10"/>
        <end position="19"/>
    </location>
</feature>
<dbReference type="PROSITE" id="PS00028">
    <property type="entry name" value="ZINC_FINGER_C2H2_1"/>
    <property type="match status" value="2"/>
</dbReference>
<dbReference type="InterPro" id="IPR013087">
    <property type="entry name" value="Znf_C2H2_type"/>
</dbReference>
<comment type="subcellular location">
    <subcellularLocation>
        <location evidence="1">Nucleus</location>
    </subcellularLocation>
</comment>
<name>A0A3D8R5F2_9HELO</name>
<dbReference type="InterPro" id="IPR007219">
    <property type="entry name" value="XnlR_reg_dom"/>
</dbReference>
<keyword evidence="2" id="KW-0479">Metal-binding</keyword>
<evidence type="ECO:0000313" key="11">
    <source>
        <dbReference type="Proteomes" id="UP000256645"/>
    </source>
</evidence>
<dbReference type="FunFam" id="3.30.160.60:FF:000100">
    <property type="entry name" value="Zinc finger 45-like"/>
    <property type="match status" value="1"/>
</dbReference>
<dbReference type="AlphaFoldDB" id="A0A3D8R5F2"/>
<evidence type="ECO:0000256" key="4">
    <source>
        <dbReference type="ARBA" id="ARBA00022771"/>
    </source>
</evidence>
<dbReference type="Pfam" id="PF04082">
    <property type="entry name" value="Fungal_trans"/>
    <property type="match status" value="1"/>
</dbReference>
<dbReference type="InterPro" id="IPR036236">
    <property type="entry name" value="Znf_C2H2_sf"/>
</dbReference>
<gene>
    <name evidence="10" type="ORF">BP6252_08302</name>
</gene>
<dbReference type="InterPro" id="IPR051059">
    <property type="entry name" value="VerF-like"/>
</dbReference>
<keyword evidence="6" id="KW-0539">Nucleus</keyword>
<keyword evidence="11" id="KW-1185">Reference proteome</keyword>
<protein>
    <recommendedName>
        <fullName evidence="9">C2H2-type domain-containing protein</fullName>
    </recommendedName>
</protein>
<dbReference type="Gene3D" id="3.30.160.60">
    <property type="entry name" value="Classic Zinc Finger"/>
    <property type="match status" value="2"/>
</dbReference>
<evidence type="ECO:0000259" key="9">
    <source>
        <dbReference type="PROSITE" id="PS50157"/>
    </source>
</evidence>
<feature type="region of interest" description="Disordered" evidence="8">
    <location>
        <begin position="295"/>
        <end position="357"/>
    </location>
</feature>
<dbReference type="Proteomes" id="UP000256645">
    <property type="component" value="Unassembled WGS sequence"/>
</dbReference>
<dbReference type="Pfam" id="PF00096">
    <property type="entry name" value="zf-C2H2"/>
    <property type="match status" value="2"/>
</dbReference>
<feature type="compositionally biased region" description="Polar residues" evidence="8">
    <location>
        <begin position="154"/>
        <end position="173"/>
    </location>
</feature>
<dbReference type="OrthoDB" id="1405595at2759"/>
<evidence type="ECO:0000256" key="5">
    <source>
        <dbReference type="ARBA" id="ARBA00022833"/>
    </source>
</evidence>
<evidence type="ECO:0000256" key="8">
    <source>
        <dbReference type="SAM" id="MobiDB-lite"/>
    </source>
</evidence>
<evidence type="ECO:0000256" key="1">
    <source>
        <dbReference type="ARBA" id="ARBA00004123"/>
    </source>
</evidence>
<evidence type="ECO:0000256" key="3">
    <source>
        <dbReference type="ARBA" id="ARBA00022737"/>
    </source>
</evidence>
<dbReference type="STRING" id="1849047.A0A3D8R5F2"/>
<reference evidence="10 11" key="1">
    <citation type="journal article" date="2018" name="IMA Fungus">
        <title>IMA Genome-F 9: Draft genome sequence of Annulohypoxylon stygium, Aspergillus mulundensis, Berkeleyomyces basicola (syn. Thielaviopsis basicola), Ceratocystis smalleyi, two Cercospora beticola strains, Coleophoma cylindrospora, Fusarium fracticaudum, Phialophora cf. hyalina, and Morchella septimelata.</title>
        <authorList>
            <person name="Wingfield B.D."/>
            <person name="Bills G.F."/>
            <person name="Dong Y."/>
            <person name="Huang W."/>
            <person name="Nel W.J."/>
            <person name="Swalarsk-Parry B.S."/>
            <person name="Vaghefi N."/>
            <person name="Wilken P.M."/>
            <person name="An Z."/>
            <person name="de Beer Z.W."/>
            <person name="De Vos L."/>
            <person name="Chen L."/>
            <person name="Duong T.A."/>
            <person name="Gao Y."/>
            <person name="Hammerbacher A."/>
            <person name="Kikkert J.R."/>
            <person name="Li Y."/>
            <person name="Li H."/>
            <person name="Li K."/>
            <person name="Li Q."/>
            <person name="Liu X."/>
            <person name="Ma X."/>
            <person name="Naidoo K."/>
            <person name="Pethybridge S.J."/>
            <person name="Sun J."/>
            <person name="Steenkamp E.T."/>
            <person name="van der Nest M.A."/>
            <person name="van Wyk S."/>
            <person name="Wingfield M.J."/>
            <person name="Xiong C."/>
            <person name="Yue Q."/>
            <person name="Zhang X."/>
        </authorList>
    </citation>
    <scope>NUCLEOTIDE SEQUENCE [LARGE SCALE GENOMIC DNA]</scope>
    <source>
        <strain evidence="10 11">BP6252</strain>
    </source>
</reference>
<dbReference type="GO" id="GO:0000978">
    <property type="term" value="F:RNA polymerase II cis-regulatory region sequence-specific DNA binding"/>
    <property type="evidence" value="ECO:0007669"/>
    <property type="project" value="InterPro"/>
</dbReference>
<dbReference type="SUPFAM" id="SSF57667">
    <property type="entry name" value="beta-beta-alpha zinc fingers"/>
    <property type="match status" value="1"/>
</dbReference>
<dbReference type="PROSITE" id="PS50157">
    <property type="entry name" value="ZINC_FINGER_C2H2_2"/>
    <property type="match status" value="2"/>
</dbReference>
<dbReference type="EMBL" id="PDLM01000009">
    <property type="protein sequence ID" value="RDW69282.1"/>
    <property type="molecule type" value="Genomic_DNA"/>
</dbReference>
<feature type="domain" description="C2H2-type" evidence="9">
    <location>
        <begin position="41"/>
        <end position="70"/>
    </location>
</feature>
<dbReference type="PANTHER" id="PTHR40626">
    <property type="entry name" value="MIP31509P"/>
    <property type="match status" value="1"/>
</dbReference>
<keyword evidence="4 7" id="KW-0863">Zinc-finger</keyword>
<organism evidence="10 11">
    <name type="scientific">Coleophoma cylindrospora</name>
    <dbReference type="NCBI Taxonomy" id="1849047"/>
    <lineage>
        <taxon>Eukaryota</taxon>
        <taxon>Fungi</taxon>
        <taxon>Dikarya</taxon>
        <taxon>Ascomycota</taxon>
        <taxon>Pezizomycotina</taxon>
        <taxon>Leotiomycetes</taxon>
        <taxon>Helotiales</taxon>
        <taxon>Dermateaceae</taxon>
        <taxon>Coleophoma</taxon>
    </lineage>
</organism>